<reference evidence="1 2" key="1">
    <citation type="journal article" date="2024" name="Nat. Commun.">
        <title>Phylogenomics reveals the evolutionary origins of lichenization in chlorophyte algae.</title>
        <authorList>
            <person name="Puginier C."/>
            <person name="Libourel C."/>
            <person name="Otte J."/>
            <person name="Skaloud P."/>
            <person name="Haon M."/>
            <person name="Grisel S."/>
            <person name="Petersen M."/>
            <person name="Berrin J.G."/>
            <person name="Delaux P.M."/>
            <person name="Dal Grande F."/>
            <person name="Keller J."/>
        </authorList>
    </citation>
    <scope>NUCLEOTIDE SEQUENCE [LARGE SCALE GENOMIC DNA]</scope>
    <source>
        <strain evidence="1 2">SAG 245.80</strain>
    </source>
</reference>
<name>A0AAW1QN33_9CHLO</name>
<proteinExistence type="predicted"/>
<evidence type="ECO:0000313" key="2">
    <source>
        <dbReference type="Proteomes" id="UP001445335"/>
    </source>
</evidence>
<dbReference type="Proteomes" id="UP001445335">
    <property type="component" value="Unassembled WGS sequence"/>
</dbReference>
<keyword evidence="2" id="KW-1185">Reference proteome</keyword>
<sequence>MVVSASEISRQVALPAAVLPHLREVRLVVMPWPPWTAAEVEALGLDAAHPSCEVHVDASGCKAFQAAALADCLREAALLPRLRALRFACQRWVGPDVEFAAEVCVAARLRLAEVTDAAGAARLLACALAQPGLAELHLDGVLPSDLGPELAAGLGKRRGTLRRLVLHASGAYEPDVPLRFNLRPLAQAGLAALEHFELAAAPGARIAASALPALLRSAPALRSATLRGLACAGAALPLLPAPAPLGIGLGGSLTVVVDRDCISALPRLECLELHSVRCPNGLRSASLERLAVTDVPWRDVRALTEPSTAAAPRLRVLVVKQRGRAAAPDPALAQVHRSAATLLAGGPLQREAQGF</sequence>
<accession>A0AAW1QN33</accession>
<dbReference type="EMBL" id="JALJOU010000082">
    <property type="protein sequence ID" value="KAK9822837.1"/>
    <property type="molecule type" value="Genomic_DNA"/>
</dbReference>
<protein>
    <submittedName>
        <fullName evidence="1">Uncharacterized protein</fullName>
    </submittedName>
</protein>
<comment type="caution">
    <text evidence="1">The sequence shown here is derived from an EMBL/GenBank/DDBJ whole genome shotgun (WGS) entry which is preliminary data.</text>
</comment>
<dbReference type="AlphaFoldDB" id="A0AAW1QN33"/>
<evidence type="ECO:0000313" key="1">
    <source>
        <dbReference type="EMBL" id="KAK9822837.1"/>
    </source>
</evidence>
<gene>
    <name evidence="1" type="ORF">WJX81_000632</name>
</gene>
<organism evidence="1 2">
    <name type="scientific">Elliptochloris bilobata</name>
    <dbReference type="NCBI Taxonomy" id="381761"/>
    <lineage>
        <taxon>Eukaryota</taxon>
        <taxon>Viridiplantae</taxon>
        <taxon>Chlorophyta</taxon>
        <taxon>core chlorophytes</taxon>
        <taxon>Trebouxiophyceae</taxon>
        <taxon>Trebouxiophyceae incertae sedis</taxon>
        <taxon>Elliptochloris clade</taxon>
        <taxon>Elliptochloris</taxon>
    </lineage>
</organism>